<dbReference type="GO" id="GO:0005524">
    <property type="term" value="F:ATP binding"/>
    <property type="evidence" value="ECO:0007669"/>
    <property type="project" value="UniProtKB-UniRule"/>
</dbReference>
<dbReference type="GO" id="GO:0005886">
    <property type="term" value="C:plasma membrane"/>
    <property type="evidence" value="ECO:0007669"/>
    <property type="project" value="TreeGrafter"/>
</dbReference>
<evidence type="ECO:0000259" key="6">
    <source>
        <dbReference type="PROSITE" id="PS50017"/>
    </source>
</evidence>
<dbReference type="STRING" id="418985.A0A1V9XUH7"/>
<dbReference type="PROSITE" id="PS00107">
    <property type="entry name" value="PROTEIN_KINASE_ATP"/>
    <property type="match status" value="1"/>
</dbReference>
<dbReference type="InterPro" id="IPR017441">
    <property type="entry name" value="Protein_kinase_ATP_BS"/>
</dbReference>
<gene>
    <name evidence="7" type="ORF">BIW11_02952</name>
</gene>
<dbReference type="Gene3D" id="1.10.533.10">
    <property type="entry name" value="Death Domain, Fas"/>
    <property type="match status" value="1"/>
</dbReference>
<comment type="caution">
    <text evidence="7">The sequence shown here is derived from an EMBL/GenBank/DDBJ whole genome shotgun (WGS) entry which is preliminary data.</text>
</comment>
<dbReference type="InterPro" id="IPR000488">
    <property type="entry name" value="Death_dom"/>
</dbReference>
<feature type="binding site" evidence="3">
    <location>
        <position position="379"/>
    </location>
    <ligand>
        <name>ATP</name>
        <dbReference type="ChEBI" id="CHEBI:30616"/>
    </ligand>
</feature>
<keyword evidence="2 3" id="KW-0067">ATP-binding</keyword>
<dbReference type="PROSITE" id="PS00108">
    <property type="entry name" value="PROTEIN_KINASE_ST"/>
    <property type="match status" value="1"/>
</dbReference>
<dbReference type="AlphaFoldDB" id="A0A1V9XUH7"/>
<dbReference type="PANTHER" id="PTHR27001">
    <property type="entry name" value="OS01G0253100 PROTEIN"/>
    <property type="match status" value="1"/>
</dbReference>
<dbReference type="OrthoDB" id="4062651at2759"/>
<sequence length="626" mass="69944">MCRWVDAFQWKTRQAGGPVGEAMRELPDNSLVHRSSSEKWCACERRLFYSVAYPADGPMSFIKRIIRYRTDKKHSADSSRSITQLVGSDGLEGSYFDESLSPSALGTDSETRSSCEDATANVKSKSWHLAPVQPAPDLKEASSTATPRRTPSPVAPTVQRTMEATPIDVLKHNLSELSGTLSSTMLTTSSFSRATAPTEDKMGLELRRLEAKTRRIVTSELDANRGWQALAAAITHPDRPQEQLFNESLQLLSSVNVKSPTDEILKTWSTMGRNRPTIRDLYNLLRDVGQARVASKLADGLGVDEGRIGHSGSLSDLTEEMYIDAANLQPYLDGMYQICFDSVLNATNNFSVRSTNKIGEGNFGTVYRVFIDGEDCAVKRFKNPVESAMFFNEIRTFSKLNHPNLLQLVGVAIQDNERCIITRYIKNGNLERKLKAEVLPWWLRTRILRDVISALEHMHSLNIIHRDVKPENILLDDDMTALLSDFGLARENKGANTSFTRNCVGTSHYMSYEAFRNQASMKSDIYSFGVVLLEVLTGLPVYDQVRDDSHITEYIEDKTAQQVADKRLPEPLSLVTEGLFGLGCSCVSEKKTRPVASVVKKSLQRFYEHLAGLEKDPVERNGDPKA</sequence>
<feature type="domain" description="Protein kinase" evidence="5">
    <location>
        <begin position="352"/>
        <end position="626"/>
    </location>
</feature>
<evidence type="ECO:0000256" key="4">
    <source>
        <dbReference type="SAM" id="MobiDB-lite"/>
    </source>
</evidence>
<dbReference type="InterPro" id="IPR000719">
    <property type="entry name" value="Prot_kinase_dom"/>
</dbReference>
<dbReference type="PANTHER" id="PTHR27001:SF931">
    <property type="entry name" value="OS11G0664100 PROTEIN"/>
    <property type="match status" value="1"/>
</dbReference>
<evidence type="ECO:0000313" key="8">
    <source>
        <dbReference type="Proteomes" id="UP000192247"/>
    </source>
</evidence>
<keyword evidence="8" id="KW-1185">Reference proteome</keyword>
<protein>
    <submittedName>
        <fullName evidence="7">Cyclin T-dependent kinase CDK9-like</fullName>
    </submittedName>
</protein>
<evidence type="ECO:0000256" key="1">
    <source>
        <dbReference type="ARBA" id="ARBA00022741"/>
    </source>
</evidence>
<dbReference type="Pfam" id="PF00069">
    <property type="entry name" value="Pkinase"/>
    <property type="match status" value="1"/>
</dbReference>
<dbReference type="PROSITE" id="PS50011">
    <property type="entry name" value="PROTEIN_KINASE_DOM"/>
    <property type="match status" value="1"/>
</dbReference>
<keyword evidence="1 3" id="KW-0547">Nucleotide-binding</keyword>
<dbReference type="GO" id="GO:0007165">
    <property type="term" value="P:signal transduction"/>
    <property type="evidence" value="ECO:0007669"/>
    <property type="project" value="InterPro"/>
</dbReference>
<dbReference type="SUPFAM" id="SSF56112">
    <property type="entry name" value="Protein kinase-like (PK-like)"/>
    <property type="match status" value="1"/>
</dbReference>
<feature type="region of interest" description="Disordered" evidence="4">
    <location>
        <begin position="97"/>
        <end position="155"/>
    </location>
</feature>
<dbReference type="Gene3D" id="3.30.200.20">
    <property type="entry name" value="Phosphorylase Kinase, domain 1"/>
    <property type="match status" value="1"/>
</dbReference>
<dbReference type="PROSITE" id="PS50017">
    <property type="entry name" value="DEATH_DOMAIN"/>
    <property type="match status" value="1"/>
</dbReference>
<keyword evidence="7" id="KW-0808">Transferase</keyword>
<dbReference type="Gene3D" id="1.10.510.10">
    <property type="entry name" value="Transferase(Phosphotransferase) domain 1"/>
    <property type="match status" value="1"/>
</dbReference>
<dbReference type="InterPro" id="IPR008271">
    <property type="entry name" value="Ser/Thr_kinase_AS"/>
</dbReference>
<evidence type="ECO:0000256" key="3">
    <source>
        <dbReference type="PROSITE-ProRule" id="PRU10141"/>
    </source>
</evidence>
<evidence type="ECO:0000259" key="5">
    <source>
        <dbReference type="PROSITE" id="PS50011"/>
    </source>
</evidence>
<dbReference type="GO" id="GO:0004672">
    <property type="term" value="F:protein kinase activity"/>
    <property type="evidence" value="ECO:0007669"/>
    <property type="project" value="InterPro"/>
</dbReference>
<dbReference type="InterPro" id="IPR011029">
    <property type="entry name" value="DEATH-like_dom_sf"/>
</dbReference>
<dbReference type="InterPro" id="IPR011009">
    <property type="entry name" value="Kinase-like_dom_sf"/>
</dbReference>
<dbReference type="InParanoid" id="A0A1V9XUH7"/>
<evidence type="ECO:0000313" key="7">
    <source>
        <dbReference type="EMBL" id="OQR77135.1"/>
    </source>
</evidence>
<dbReference type="Proteomes" id="UP000192247">
    <property type="component" value="Unassembled WGS sequence"/>
</dbReference>
<proteinExistence type="predicted"/>
<keyword evidence="7" id="KW-0418">Kinase</keyword>
<name>A0A1V9XUH7_9ACAR</name>
<dbReference type="SMART" id="SM00220">
    <property type="entry name" value="S_TKc"/>
    <property type="match status" value="1"/>
</dbReference>
<reference evidence="7 8" key="1">
    <citation type="journal article" date="2017" name="Gigascience">
        <title>Draft genome of the honey bee ectoparasitic mite, Tropilaelaps mercedesae, is shaped by the parasitic life history.</title>
        <authorList>
            <person name="Dong X."/>
            <person name="Armstrong S.D."/>
            <person name="Xia D."/>
            <person name="Makepeace B.L."/>
            <person name="Darby A.C."/>
            <person name="Kadowaki T."/>
        </authorList>
    </citation>
    <scope>NUCLEOTIDE SEQUENCE [LARGE SCALE GENOMIC DNA]</scope>
    <source>
        <strain evidence="7">Wuxi-XJTLU</strain>
    </source>
</reference>
<dbReference type="GO" id="GO:0045087">
    <property type="term" value="P:innate immune response"/>
    <property type="evidence" value="ECO:0007669"/>
    <property type="project" value="UniProtKB-ARBA"/>
</dbReference>
<accession>A0A1V9XUH7</accession>
<dbReference type="EMBL" id="MNPL01003900">
    <property type="protein sequence ID" value="OQR77135.1"/>
    <property type="molecule type" value="Genomic_DNA"/>
</dbReference>
<organism evidence="7 8">
    <name type="scientific">Tropilaelaps mercedesae</name>
    <dbReference type="NCBI Taxonomy" id="418985"/>
    <lineage>
        <taxon>Eukaryota</taxon>
        <taxon>Metazoa</taxon>
        <taxon>Ecdysozoa</taxon>
        <taxon>Arthropoda</taxon>
        <taxon>Chelicerata</taxon>
        <taxon>Arachnida</taxon>
        <taxon>Acari</taxon>
        <taxon>Parasitiformes</taxon>
        <taxon>Mesostigmata</taxon>
        <taxon>Gamasina</taxon>
        <taxon>Dermanyssoidea</taxon>
        <taxon>Laelapidae</taxon>
        <taxon>Tropilaelaps</taxon>
    </lineage>
</organism>
<dbReference type="SUPFAM" id="SSF47986">
    <property type="entry name" value="DEATH domain"/>
    <property type="match status" value="1"/>
</dbReference>
<feature type="domain" description="Death" evidence="6">
    <location>
        <begin position="227"/>
        <end position="301"/>
    </location>
</feature>
<evidence type="ECO:0000256" key="2">
    <source>
        <dbReference type="ARBA" id="ARBA00022840"/>
    </source>
</evidence>